<organism evidence="1 2">
    <name type="scientific">Arsukibacterium tuosuense</name>
    <dbReference type="NCBI Taxonomy" id="1323745"/>
    <lineage>
        <taxon>Bacteria</taxon>
        <taxon>Pseudomonadati</taxon>
        <taxon>Pseudomonadota</taxon>
        <taxon>Gammaproteobacteria</taxon>
        <taxon>Chromatiales</taxon>
        <taxon>Chromatiaceae</taxon>
        <taxon>Arsukibacterium</taxon>
    </lineage>
</organism>
<gene>
    <name evidence="1" type="ORF">SAMN06297280_3459</name>
</gene>
<accession>A0A285JH13</accession>
<protein>
    <submittedName>
        <fullName evidence="1">Uncharacterized protein</fullName>
    </submittedName>
</protein>
<dbReference type="OrthoDB" id="6401881at2"/>
<name>A0A285JH13_9GAMM</name>
<reference evidence="2" key="1">
    <citation type="submission" date="2017-09" db="EMBL/GenBank/DDBJ databases">
        <authorList>
            <person name="Varghese N."/>
            <person name="Submissions S."/>
        </authorList>
    </citation>
    <scope>NUCLEOTIDE SEQUENCE [LARGE SCALE GENOMIC DNA]</scope>
    <source>
        <strain evidence="2">CGMCC 1.12461</strain>
    </source>
</reference>
<evidence type="ECO:0000313" key="1">
    <source>
        <dbReference type="EMBL" id="SNY58666.1"/>
    </source>
</evidence>
<dbReference type="Proteomes" id="UP000219353">
    <property type="component" value="Unassembled WGS sequence"/>
</dbReference>
<evidence type="ECO:0000313" key="2">
    <source>
        <dbReference type="Proteomes" id="UP000219353"/>
    </source>
</evidence>
<keyword evidence="2" id="KW-1185">Reference proteome</keyword>
<dbReference type="AlphaFoldDB" id="A0A285JH13"/>
<proteinExistence type="predicted"/>
<dbReference type="RefSeq" id="WP_097112637.1">
    <property type="nucleotide sequence ID" value="NZ_OBEB01000008.1"/>
</dbReference>
<dbReference type="EMBL" id="OBEB01000008">
    <property type="protein sequence ID" value="SNY58666.1"/>
    <property type="molecule type" value="Genomic_DNA"/>
</dbReference>
<sequence>MKITAIAQNYSTPAGNKSTAKVENDGSQITSDNMATDAAKLNLRDVSISEINSLIKSGNSALLDVLPFVPPHILEQKGYDPALVGEHRINLLGQGEQRISFQQSIGKNTTLLEQTLEKLKKIDGSNLPQKIDATA</sequence>